<reference evidence="3" key="1">
    <citation type="submission" date="2016-11" db="UniProtKB">
        <authorList>
            <consortium name="WormBaseParasite"/>
        </authorList>
    </citation>
    <scope>IDENTIFICATION</scope>
</reference>
<proteinExistence type="predicted"/>
<dbReference type="InterPro" id="IPR002900">
    <property type="entry name" value="DUF38/FTH_CAE_spp"/>
</dbReference>
<dbReference type="AlphaFoldDB" id="A0A1I7ULI0"/>
<dbReference type="InterPro" id="IPR040161">
    <property type="entry name" value="FB224"/>
</dbReference>
<dbReference type="PANTHER" id="PTHR23015:SF4">
    <property type="entry name" value="DUF38 DOMAIN-CONTAINING PROTEIN-RELATED"/>
    <property type="match status" value="1"/>
</dbReference>
<organism evidence="2 3">
    <name type="scientific">Caenorhabditis tropicalis</name>
    <dbReference type="NCBI Taxonomy" id="1561998"/>
    <lineage>
        <taxon>Eukaryota</taxon>
        <taxon>Metazoa</taxon>
        <taxon>Ecdysozoa</taxon>
        <taxon>Nematoda</taxon>
        <taxon>Chromadorea</taxon>
        <taxon>Rhabditida</taxon>
        <taxon>Rhabditina</taxon>
        <taxon>Rhabditomorpha</taxon>
        <taxon>Rhabditoidea</taxon>
        <taxon>Rhabditidae</taxon>
        <taxon>Peloderinae</taxon>
        <taxon>Caenorhabditis</taxon>
    </lineage>
</organism>
<dbReference type="Proteomes" id="UP000095282">
    <property type="component" value="Unplaced"/>
</dbReference>
<evidence type="ECO:0000313" key="2">
    <source>
        <dbReference type="Proteomes" id="UP000095282"/>
    </source>
</evidence>
<dbReference type="WBParaSite" id="Csp11.Scaffold630.g17163.t1">
    <property type="protein sequence ID" value="Csp11.Scaffold630.g17163.t1"/>
    <property type="gene ID" value="Csp11.Scaffold630.g17163"/>
</dbReference>
<dbReference type="Pfam" id="PF00646">
    <property type="entry name" value="F-box"/>
    <property type="match status" value="1"/>
</dbReference>
<dbReference type="PROSITE" id="PS50181">
    <property type="entry name" value="FBOX"/>
    <property type="match status" value="1"/>
</dbReference>
<dbReference type="PANTHER" id="PTHR23015">
    <property type="entry name" value="UNCHARACTERIZED C.ELEGANS PROTEIN"/>
    <property type="match status" value="1"/>
</dbReference>
<name>A0A1I7ULI0_9PELO</name>
<protein>
    <submittedName>
        <fullName evidence="3">F-box domain-containing protein</fullName>
    </submittedName>
</protein>
<evidence type="ECO:0000259" key="1">
    <source>
        <dbReference type="PROSITE" id="PS50181"/>
    </source>
</evidence>
<accession>A0A1I7ULI0</accession>
<feature type="domain" description="F-box" evidence="1">
    <location>
        <begin position="3"/>
        <end position="52"/>
    </location>
</feature>
<evidence type="ECO:0000313" key="3">
    <source>
        <dbReference type="WBParaSite" id="Csp11.Scaffold630.g17163.t1"/>
    </source>
</evidence>
<keyword evidence="2" id="KW-1185">Reference proteome</keyword>
<dbReference type="InterPro" id="IPR001810">
    <property type="entry name" value="F-box_dom"/>
</dbReference>
<dbReference type="GO" id="GO:0045087">
    <property type="term" value="P:innate immune response"/>
    <property type="evidence" value="ECO:0007669"/>
    <property type="project" value="TreeGrafter"/>
</dbReference>
<dbReference type="eggNOG" id="ENOG502TJRS">
    <property type="taxonomic scope" value="Eukaryota"/>
</dbReference>
<sequence>MGPPSLLDMPDTALNIILDHVGFRSIIILRRVCHPLRNYIDHEVPDINLTRLAILLGPTTVRMLCLYDGGLSSVIYTKKDAGYLVSQNHKEVFSKEKGNLLEDSLKNIQFVLKHQKSKLKYFHLAFENMGSQEEYERVISPLLERMKTLLESRPRLLKIKDISFPAFKPDHGLSVLPFIDPRFLETISVSHPYFSLVEDSERIFDVDTIAHLEQWKNVKEFKTFKLNSTGGICKFLHLSTVAISVLSVSVSDLELLKENFLNPTFKMQQFEIIQYGNFDDAESYFETFGEGQLSRYSRPDSREFVWEIEIPPTQSRLKILFNPDKHRIRFSKIID</sequence>
<dbReference type="Pfam" id="PF01827">
    <property type="entry name" value="FTH"/>
    <property type="match status" value="1"/>
</dbReference>
<dbReference type="SMART" id="SM00256">
    <property type="entry name" value="FBOX"/>
    <property type="match status" value="1"/>
</dbReference>